<dbReference type="InterPro" id="IPR050509">
    <property type="entry name" value="CoA-transferase_III"/>
</dbReference>
<dbReference type="AlphaFoldDB" id="A0A9P0B9Z2"/>
<dbReference type="GO" id="GO:0008111">
    <property type="term" value="F:alpha-methylacyl-CoA racemase activity"/>
    <property type="evidence" value="ECO:0007669"/>
    <property type="project" value="TreeGrafter"/>
</dbReference>
<evidence type="ECO:0000256" key="2">
    <source>
        <dbReference type="SAM" id="MobiDB-lite"/>
    </source>
</evidence>
<dbReference type="Proteomes" id="UP001154078">
    <property type="component" value="Chromosome 5"/>
</dbReference>
<protein>
    <recommendedName>
        <fullName evidence="5">Alpha-methylacyl-CoA racemase</fullName>
    </recommendedName>
</protein>
<organism evidence="3 4">
    <name type="scientific">Brassicogethes aeneus</name>
    <name type="common">Rape pollen beetle</name>
    <name type="synonym">Meligethes aeneus</name>
    <dbReference type="NCBI Taxonomy" id="1431903"/>
    <lineage>
        <taxon>Eukaryota</taxon>
        <taxon>Metazoa</taxon>
        <taxon>Ecdysozoa</taxon>
        <taxon>Arthropoda</taxon>
        <taxon>Hexapoda</taxon>
        <taxon>Insecta</taxon>
        <taxon>Pterygota</taxon>
        <taxon>Neoptera</taxon>
        <taxon>Endopterygota</taxon>
        <taxon>Coleoptera</taxon>
        <taxon>Polyphaga</taxon>
        <taxon>Cucujiformia</taxon>
        <taxon>Nitidulidae</taxon>
        <taxon>Meligethinae</taxon>
        <taxon>Brassicogethes</taxon>
    </lineage>
</organism>
<dbReference type="Pfam" id="PF02515">
    <property type="entry name" value="CoA_transf_3"/>
    <property type="match status" value="1"/>
</dbReference>
<proteinExistence type="inferred from homology"/>
<dbReference type="SUPFAM" id="SSF89796">
    <property type="entry name" value="CoA-transferase family III (CaiB/BaiF)"/>
    <property type="match status" value="1"/>
</dbReference>
<feature type="region of interest" description="Disordered" evidence="2">
    <location>
        <begin position="318"/>
        <end position="340"/>
    </location>
</feature>
<dbReference type="PANTHER" id="PTHR48228:SF5">
    <property type="entry name" value="ALPHA-METHYLACYL-COA RACEMASE"/>
    <property type="match status" value="1"/>
</dbReference>
<dbReference type="InterPro" id="IPR003673">
    <property type="entry name" value="CoA-Trfase_fam_III"/>
</dbReference>
<name>A0A9P0B9Z2_BRAAE</name>
<dbReference type="InterPro" id="IPR044855">
    <property type="entry name" value="CoA-Trfase_III_dom3_sf"/>
</dbReference>
<comment type="similarity">
    <text evidence="1">Belongs to the CoA-transferase III family.</text>
</comment>
<dbReference type="OrthoDB" id="16747at2759"/>
<evidence type="ECO:0008006" key="5">
    <source>
        <dbReference type="Google" id="ProtNLM"/>
    </source>
</evidence>
<dbReference type="Gene3D" id="3.40.50.10540">
    <property type="entry name" value="Crotonobetainyl-coa:carnitine coa-transferase, domain 1"/>
    <property type="match status" value="1"/>
</dbReference>
<evidence type="ECO:0000313" key="4">
    <source>
        <dbReference type="Proteomes" id="UP001154078"/>
    </source>
</evidence>
<dbReference type="EMBL" id="OV121136">
    <property type="protein sequence ID" value="CAH0557539.1"/>
    <property type="molecule type" value="Genomic_DNA"/>
</dbReference>
<reference evidence="3" key="1">
    <citation type="submission" date="2021-12" db="EMBL/GenBank/DDBJ databases">
        <authorList>
            <person name="King R."/>
        </authorList>
    </citation>
    <scope>NUCLEOTIDE SEQUENCE</scope>
</reference>
<dbReference type="PANTHER" id="PTHR48228">
    <property type="entry name" value="SUCCINYL-COA--D-CITRAMALATE COA-TRANSFERASE"/>
    <property type="match status" value="1"/>
</dbReference>
<sequence>MALKGIKVLEFGGLAPGPFCGMVLADFGADVLRIDKLQPGIIDCLGNGKQVIALNLKHPEGVKIVKQLCKKSDVLLEPFRQGVMESLGLGPSVLLKENPRLIYARLTGYGQTGIMKNLAGHDINYLSMSGLLSLFGRKNEKPLFPNNLAADFGGGGLTCSLGILMALFERTQSGLGQVIDCNMVEGTAYLGSWLYRSQNQPWWGRGKMGENVLDSGAHFYEVYRTKDNKFVSVGAIEPQFYEKLLQGLGLSEDKAPQFSDFDELKRLFTEKFMEKTQKEWVDIFGDGDACVTPVLGLQEAATHPHNVNSFIKSEEVVSPKPAPNLSRTPATSKSTEKLPKHGQHTYEILKKLNYSDEIINKLLDDNVIFFKQSSKL</sequence>
<dbReference type="InterPro" id="IPR023606">
    <property type="entry name" value="CoA-Trfase_III_dom_1_sf"/>
</dbReference>
<accession>A0A9P0B9Z2</accession>
<dbReference type="GO" id="GO:0005739">
    <property type="term" value="C:mitochondrion"/>
    <property type="evidence" value="ECO:0007669"/>
    <property type="project" value="TreeGrafter"/>
</dbReference>
<gene>
    <name evidence="3" type="ORF">MELIAE_LOCUS8243</name>
</gene>
<evidence type="ECO:0000313" key="3">
    <source>
        <dbReference type="EMBL" id="CAH0557539.1"/>
    </source>
</evidence>
<evidence type="ECO:0000256" key="1">
    <source>
        <dbReference type="ARBA" id="ARBA00008383"/>
    </source>
</evidence>
<keyword evidence="4" id="KW-1185">Reference proteome</keyword>
<dbReference type="Gene3D" id="3.30.1540.10">
    <property type="entry name" value="formyl-coa transferase, domain 3"/>
    <property type="match status" value="1"/>
</dbReference>
<dbReference type="GO" id="GO:0008206">
    <property type="term" value="P:bile acid metabolic process"/>
    <property type="evidence" value="ECO:0007669"/>
    <property type="project" value="TreeGrafter"/>
</dbReference>